<dbReference type="Pfam" id="PF13649">
    <property type="entry name" value="Methyltransf_25"/>
    <property type="match status" value="1"/>
</dbReference>
<evidence type="ECO:0000313" key="2">
    <source>
        <dbReference type="EMBL" id="NIA72217.1"/>
    </source>
</evidence>
<dbReference type="Proteomes" id="UP000761264">
    <property type="component" value="Unassembled WGS sequence"/>
</dbReference>
<dbReference type="SUPFAM" id="SSF53335">
    <property type="entry name" value="S-adenosyl-L-methionine-dependent methyltransferases"/>
    <property type="match status" value="1"/>
</dbReference>
<sequence length="105" mass="10892">MPRQGSANAPSSASLHARAWAQIYELIDLQLSPLGLRAIESLPLRLGDGVLDVGCGAGQTLLQLAERVGTGGRVIGVDVAPLLLEIAKRRIGSLGQVGLIEADAQ</sequence>
<dbReference type="RefSeq" id="WP_167231192.1">
    <property type="nucleotide sequence ID" value="NZ_JAAQPH010000035.1"/>
</dbReference>
<dbReference type="Gene3D" id="3.40.50.150">
    <property type="entry name" value="Vaccinia Virus protein VP39"/>
    <property type="match status" value="1"/>
</dbReference>
<proteinExistence type="predicted"/>
<feature type="domain" description="Methyltransferase" evidence="1">
    <location>
        <begin position="50"/>
        <end position="104"/>
    </location>
</feature>
<dbReference type="InterPro" id="IPR029063">
    <property type="entry name" value="SAM-dependent_MTases_sf"/>
</dbReference>
<dbReference type="CDD" id="cd02440">
    <property type="entry name" value="AdoMet_MTases"/>
    <property type="match status" value="1"/>
</dbReference>
<comment type="caution">
    <text evidence="2">The sequence shown here is derived from an EMBL/GenBank/DDBJ whole genome shotgun (WGS) entry which is preliminary data.</text>
</comment>
<dbReference type="GO" id="GO:0008168">
    <property type="term" value="F:methyltransferase activity"/>
    <property type="evidence" value="ECO:0007669"/>
    <property type="project" value="UniProtKB-KW"/>
</dbReference>
<accession>A0A967F3A8</accession>
<gene>
    <name evidence="2" type="ORF">HBA54_26860</name>
</gene>
<keyword evidence="2" id="KW-0489">Methyltransferase</keyword>
<keyword evidence="3" id="KW-1185">Reference proteome</keyword>
<evidence type="ECO:0000313" key="3">
    <source>
        <dbReference type="Proteomes" id="UP000761264"/>
    </source>
</evidence>
<protein>
    <submittedName>
        <fullName evidence="2">Methyltransferase domain-containing protein</fullName>
    </submittedName>
</protein>
<feature type="non-terminal residue" evidence="2">
    <location>
        <position position="105"/>
    </location>
</feature>
<keyword evidence="2" id="KW-0808">Transferase</keyword>
<name>A0A967F3A8_9PROT</name>
<dbReference type="GO" id="GO:0032259">
    <property type="term" value="P:methylation"/>
    <property type="evidence" value="ECO:0007669"/>
    <property type="project" value="UniProtKB-KW"/>
</dbReference>
<organism evidence="2 3">
    <name type="scientific">Pelagibius litoralis</name>
    <dbReference type="NCBI Taxonomy" id="374515"/>
    <lineage>
        <taxon>Bacteria</taxon>
        <taxon>Pseudomonadati</taxon>
        <taxon>Pseudomonadota</taxon>
        <taxon>Alphaproteobacteria</taxon>
        <taxon>Rhodospirillales</taxon>
        <taxon>Rhodovibrionaceae</taxon>
        <taxon>Pelagibius</taxon>
    </lineage>
</organism>
<dbReference type="InterPro" id="IPR041698">
    <property type="entry name" value="Methyltransf_25"/>
</dbReference>
<dbReference type="EMBL" id="JAAQPH010000035">
    <property type="protein sequence ID" value="NIA72217.1"/>
    <property type="molecule type" value="Genomic_DNA"/>
</dbReference>
<reference evidence="2" key="1">
    <citation type="submission" date="2020-03" db="EMBL/GenBank/DDBJ databases">
        <title>Genome of Pelagibius litoralis DSM 21314T.</title>
        <authorList>
            <person name="Wang G."/>
        </authorList>
    </citation>
    <scope>NUCLEOTIDE SEQUENCE</scope>
    <source>
        <strain evidence="2">DSM 21314</strain>
    </source>
</reference>
<dbReference type="AlphaFoldDB" id="A0A967F3A8"/>
<evidence type="ECO:0000259" key="1">
    <source>
        <dbReference type="Pfam" id="PF13649"/>
    </source>
</evidence>